<dbReference type="PANTHER" id="PTHR43766">
    <property type="entry name" value="TRYPTOPHAN--TRNA LIGASE, MITOCHONDRIAL"/>
    <property type="match status" value="1"/>
</dbReference>
<evidence type="ECO:0000256" key="8">
    <source>
        <dbReference type="NCBIfam" id="TIGR00233"/>
    </source>
</evidence>
<gene>
    <name evidence="11" type="primary">trpS</name>
    <name evidence="11" type="ORF">LEP48_03035</name>
</gene>
<dbReference type="SUPFAM" id="SSF52374">
    <property type="entry name" value="Nucleotidylyl transferase"/>
    <property type="match status" value="1"/>
</dbReference>
<keyword evidence="4 9" id="KW-0547">Nucleotide-binding</keyword>
<keyword evidence="7 9" id="KW-0030">Aminoacyl-tRNA synthetase</keyword>
<dbReference type="Gene3D" id="1.10.240.10">
    <property type="entry name" value="Tyrosyl-Transfer RNA Synthetase"/>
    <property type="match status" value="1"/>
</dbReference>
<dbReference type="InterPro" id="IPR002305">
    <property type="entry name" value="aa-tRNA-synth_Ic"/>
</dbReference>
<evidence type="ECO:0000256" key="10">
    <source>
        <dbReference type="SAM" id="MobiDB-lite"/>
    </source>
</evidence>
<accession>A0ABS7ZEY8</accession>
<organism evidence="11 12">
    <name type="scientific">Isoptericola luteus</name>
    <dbReference type="NCBI Taxonomy" id="2879484"/>
    <lineage>
        <taxon>Bacteria</taxon>
        <taxon>Bacillati</taxon>
        <taxon>Actinomycetota</taxon>
        <taxon>Actinomycetes</taxon>
        <taxon>Micrococcales</taxon>
        <taxon>Promicromonosporaceae</taxon>
        <taxon>Isoptericola</taxon>
    </lineage>
</organism>
<dbReference type="PRINTS" id="PR01039">
    <property type="entry name" value="TRNASYNTHTRP"/>
</dbReference>
<proteinExistence type="inferred from homology"/>
<comment type="caution">
    <text evidence="11">The sequence shown here is derived from an EMBL/GenBank/DDBJ whole genome shotgun (WGS) entry which is preliminary data.</text>
</comment>
<evidence type="ECO:0000256" key="5">
    <source>
        <dbReference type="ARBA" id="ARBA00022840"/>
    </source>
</evidence>
<evidence type="ECO:0000313" key="12">
    <source>
        <dbReference type="Proteomes" id="UP001319870"/>
    </source>
</evidence>
<evidence type="ECO:0000256" key="1">
    <source>
        <dbReference type="ARBA" id="ARBA00005594"/>
    </source>
</evidence>
<dbReference type="InterPro" id="IPR014729">
    <property type="entry name" value="Rossmann-like_a/b/a_fold"/>
</dbReference>
<feature type="region of interest" description="Disordered" evidence="10">
    <location>
        <begin position="1"/>
        <end position="35"/>
    </location>
</feature>
<sequence length="388" mass="41150">MTAPSTSVLAPTPSSTGPSSAPSSTAPSSAETTTASAAAAQARSAQIEAAIAHDPSGFRVLTGDRPTGALHLGHLMATLDSRVRLQDAGVEVVLVVADYQVITDRDDAGNLPAVVRDVVLDYLAAGIDPERSTVFTHSAVPALNQLLLPFLSLVTVAELERNPTVKAEAVAAERRQGRGMSGLLFTYPVHQAADILFCHGNLVPVGPDQLPHLETTRTVARRFNQRYAAAAPYFPEPEALLTPSLTVLGDDGAKMSKSRGNALELRATEDETVRYFRRARTDSERHITFDPDRRPEVANLLRIGAHFAGTTPDALAESVGAAGAGRLKAVVTDAVVEGLRPLRARRRALAADGHAVVADVLARGTMRANEVADRTLADVHELMGTMYP</sequence>
<dbReference type="EMBL" id="JAIXCQ010000001">
    <property type="protein sequence ID" value="MCA5892325.1"/>
    <property type="molecule type" value="Genomic_DNA"/>
</dbReference>
<keyword evidence="6 9" id="KW-0648">Protein biosynthesis</keyword>
<reference evidence="11 12" key="1">
    <citation type="submission" date="2021-09" db="EMBL/GenBank/DDBJ databases">
        <title>Isoptericola luteus sp. nov., a novel bacterium isolated from Harbin, the capital city of Heilongjiang province.</title>
        <authorList>
            <person name="Li J."/>
        </authorList>
    </citation>
    <scope>NUCLEOTIDE SEQUENCE [LARGE SCALE GENOMIC DNA]</scope>
    <source>
        <strain evidence="11 12">NEAU-Y5</strain>
    </source>
</reference>
<dbReference type="Pfam" id="PF00579">
    <property type="entry name" value="tRNA-synt_1b"/>
    <property type="match status" value="1"/>
</dbReference>
<protein>
    <recommendedName>
        <fullName evidence="2 8">Tryptophan--tRNA ligase</fullName>
        <ecNumber evidence="2 8">6.1.1.2</ecNumber>
    </recommendedName>
</protein>
<dbReference type="EC" id="6.1.1.2" evidence="2 8"/>
<comment type="similarity">
    <text evidence="1 9">Belongs to the class-I aminoacyl-tRNA synthetase family.</text>
</comment>
<feature type="compositionally biased region" description="Low complexity" evidence="10">
    <location>
        <begin position="10"/>
        <end position="35"/>
    </location>
</feature>
<keyword evidence="5 9" id="KW-0067">ATP-binding</keyword>
<keyword evidence="12" id="KW-1185">Reference proteome</keyword>
<dbReference type="Proteomes" id="UP001319870">
    <property type="component" value="Unassembled WGS sequence"/>
</dbReference>
<dbReference type="NCBIfam" id="TIGR00233">
    <property type="entry name" value="trpS"/>
    <property type="match status" value="1"/>
</dbReference>
<evidence type="ECO:0000256" key="2">
    <source>
        <dbReference type="ARBA" id="ARBA00013161"/>
    </source>
</evidence>
<evidence type="ECO:0000256" key="9">
    <source>
        <dbReference type="RuleBase" id="RU363036"/>
    </source>
</evidence>
<dbReference type="InterPro" id="IPR002306">
    <property type="entry name" value="Trp-tRNA-ligase"/>
</dbReference>
<evidence type="ECO:0000256" key="7">
    <source>
        <dbReference type="ARBA" id="ARBA00023146"/>
    </source>
</evidence>
<dbReference type="Gene3D" id="3.40.50.620">
    <property type="entry name" value="HUPs"/>
    <property type="match status" value="1"/>
</dbReference>
<dbReference type="PANTHER" id="PTHR43766:SF1">
    <property type="entry name" value="TRYPTOPHAN--TRNA LIGASE, MITOCHONDRIAL"/>
    <property type="match status" value="1"/>
</dbReference>
<evidence type="ECO:0000256" key="3">
    <source>
        <dbReference type="ARBA" id="ARBA00022598"/>
    </source>
</evidence>
<dbReference type="InterPro" id="IPR050203">
    <property type="entry name" value="Trp-tRNA_synthetase"/>
</dbReference>
<dbReference type="GO" id="GO:0004830">
    <property type="term" value="F:tryptophan-tRNA ligase activity"/>
    <property type="evidence" value="ECO:0007669"/>
    <property type="project" value="UniProtKB-EC"/>
</dbReference>
<evidence type="ECO:0000313" key="11">
    <source>
        <dbReference type="EMBL" id="MCA5892325.1"/>
    </source>
</evidence>
<evidence type="ECO:0000256" key="6">
    <source>
        <dbReference type="ARBA" id="ARBA00022917"/>
    </source>
</evidence>
<dbReference type="RefSeq" id="WP_225564074.1">
    <property type="nucleotide sequence ID" value="NZ_JAIXCQ010000001.1"/>
</dbReference>
<evidence type="ECO:0000256" key="4">
    <source>
        <dbReference type="ARBA" id="ARBA00022741"/>
    </source>
</evidence>
<name>A0ABS7ZEY8_9MICO</name>
<keyword evidence="3 9" id="KW-0436">Ligase</keyword>